<feature type="signal peptide" evidence="1">
    <location>
        <begin position="1"/>
        <end position="27"/>
    </location>
</feature>
<dbReference type="InterPro" id="IPR019405">
    <property type="entry name" value="Lactonase_7-beta_prop"/>
</dbReference>
<dbReference type="InterPro" id="IPR015943">
    <property type="entry name" value="WD40/YVTN_repeat-like_dom_sf"/>
</dbReference>
<name>A0A7X4LP07_9VIBR</name>
<dbReference type="InterPro" id="IPR011048">
    <property type="entry name" value="Haem_d1_sf"/>
</dbReference>
<protein>
    <submittedName>
        <fullName evidence="2">Beta-propeller fold lactonase family protein</fullName>
    </submittedName>
</protein>
<dbReference type="InterPro" id="IPR011964">
    <property type="entry name" value="YVTN_b-propeller_repeat"/>
</dbReference>
<dbReference type="InterPro" id="IPR051200">
    <property type="entry name" value="Host-pathogen_enzymatic-act"/>
</dbReference>
<gene>
    <name evidence="2" type="ORF">F9817_20220</name>
</gene>
<evidence type="ECO:0000313" key="2">
    <source>
        <dbReference type="EMBL" id="MZI95508.1"/>
    </source>
</evidence>
<dbReference type="AlphaFoldDB" id="A0A7X4LP07"/>
<dbReference type="Gene3D" id="2.130.10.10">
    <property type="entry name" value="YVTN repeat-like/Quinoprotein amine dehydrogenase"/>
    <property type="match status" value="1"/>
</dbReference>
<keyword evidence="1" id="KW-0732">Signal</keyword>
<dbReference type="Proteomes" id="UP000462621">
    <property type="component" value="Unassembled WGS sequence"/>
</dbReference>
<proteinExistence type="predicted"/>
<dbReference type="NCBIfam" id="TIGR02276">
    <property type="entry name" value="beta_rpt_yvtn"/>
    <property type="match status" value="1"/>
</dbReference>
<evidence type="ECO:0000256" key="1">
    <source>
        <dbReference type="SAM" id="SignalP"/>
    </source>
</evidence>
<comment type="caution">
    <text evidence="2">The sequence shown here is derived from an EMBL/GenBank/DDBJ whole genome shotgun (WGS) entry which is preliminary data.</text>
</comment>
<sequence length="355" mass="38134">MLKTNPARSLISLTVMGLLAVSVTANATPLVDGQSPVAAGKNVYQTVYGTQDNSVYVAAAGGDKGEIHVFSGRSLKPESVISMQDKPLGLAIDQQHNLLFTGNTFNGSVTKIDLTTGKVLANLTLSHRAPKGTPRDQWPPMVHAVFFDEAHNAIYVTGAAKQGVVWKVNATTFKLEKTIRGVGAVPTGMALDHDTGLLYVTVHSDNKIAVIDTQTDRIVKTIGAGQNPLAIAINRQLEQLYVANSKDNTIGVFDLKSDKRLALIKTDKFPVDVNVDPTANRLLVANRSSGTVQVFNTDTYALEKTLHPGLHPNTLAVDKIHHQAYVTSKGLSRHEKSMPKGISNTAADVITQLTE</sequence>
<feature type="chain" id="PRO_5031315888" evidence="1">
    <location>
        <begin position="28"/>
        <end position="355"/>
    </location>
</feature>
<dbReference type="RefSeq" id="WP_161157992.1">
    <property type="nucleotide sequence ID" value="NZ_WEKT01000058.1"/>
</dbReference>
<dbReference type="SUPFAM" id="SSF51004">
    <property type="entry name" value="C-terminal (heme d1) domain of cytochrome cd1-nitrite reductase"/>
    <property type="match status" value="1"/>
</dbReference>
<reference evidence="2 3" key="1">
    <citation type="submission" date="2019-10" db="EMBL/GenBank/DDBJ databases">
        <title>Vibrio sp. nov. isolated from a shrimp pond.</title>
        <authorList>
            <person name="Gomez-Gil B."/>
            <person name="Enciso-Ibarra J."/>
            <person name="Enciso-Ibarra K."/>
            <person name="Bolan-Mejia C."/>
        </authorList>
    </citation>
    <scope>NUCLEOTIDE SEQUENCE [LARGE SCALE GENOMIC DNA]</scope>
    <source>
        <strain evidence="2 3">CAIM 722</strain>
    </source>
</reference>
<evidence type="ECO:0000313" key="3">
    <source>
        <dbReference type="Proteomes" id="UP000462621"/>
    </source>
</evidence>
<organism evidence="2 3">
    <name type="scientific">Vibrio eleionomae</name>
    <dbReference type="NCBI Taxonomy" id="2653505"/>
    <lineage>
        <taxon>Bacteria</taxon>
        <taxon>Pseudomonadati</taxon>
        <taxon>Pseudomonadota</taxon>
        <taxon>Gammaproteobacteria</taxon>
        <taxon>Vibrionales</taxon>
        <taxon>Vibrionaceae</taxon>
        <taxon>Vibrio</taxon>
    </lineage>
</organism>
<dbReference type="Pfam" id="PF10282">
    <property type="entry name" value="Lactonase"/>
    <property type="match status" value="1"/>
</dbReference>
<dbReference type="EMBL" id="WEKT01000058">
    <property type="protein sequence ID" value="MZI95508.1"/>
    <property type="molecule type" value="Genomic_DNA"/>
</dbReference>
<accession>A0A7X4LP07</accession>
<keyword evidence="3" id="KW-1185">Reference proteome</keyword>
<dbReference type="PANTHER" id="PTHR47197">
    <property type="entry name" value="PROTEIN NIRF"/>
    <property type="match status" value="1"/>
</dbReference>
<dbReference type="PANTHER" id="PTHR47197:SF3">
    <property type="entry name" value="DIHYDRO-HEME D1 DEHYDROGENASE"/>
    <property type="match status" value="1"/>
</dbReference>